<proteinExistence type="predicted"/>
<keyword evidence="3" id="KW-1185">Reference proteome</keyword>
<name>A0A0W0VP04_9GAMM</name>
<feature type="domain" description="DUF4440" evidence="1">
    <location>
        <begin position="24"/>
        <end position="112"/>
    </location>
</feature>
<gene>
    <name evidence="2" type="ORF">Llon_0842</name>
</gene>
<evidence type="ECO:0000313" key="2">
    <source>
        <dbReference type="EMBL" id="KTD21677.1"/>
    </source>
</evidence>
<evidence type="ECO:0000313" key="3">
    <source>
        <dbReference type="Proteomes" id="UP000054997"/>
    </source>
</evidence>
<dbReference type="Proteomes" id="UP000054997">
    <property type="component" value="Unassembled WGS sequence"/>
</dbReference>
<dbReference type="Pfam" id="PF14534">
    <property type="entry name" value="DUF4440"/>
    <property type="match status" value="1"/>
</dbReference>
<reference evidence="2 3" key="1">
    <citation type="submission" date="2015-11" db="EMBL/GenBank/DDBJ databases">
        <title>Genomic analysis of 38 Legionella species identifies large and diverse effector repertoires.</title>
        <authorList>
            <person name="Burstein D."/>
            <person name="Amaro F."/>
            <person name="Zusman T."/>
            <person name="Lifshitz Z."/>
            <person name="Cohen O."/>
            <person name="Gilbert J.A."/>
            <person name="Pupko T."/>
            <person name="Shuman H.A."/>
            <person name="Segal G."/>
        </authorList>
    </citation>
    <scope>NUCLEOTIDE SEQUENCE [LARGE SCALE GENOMIC DNA]</scope>
    <source>
        <strain evidence="2 3">ATCC 49505</strain>
    </source>
</reference>
<dbReference type="STRING" id="45068.Llon_0842"/>
<evidence type="ECO:0000259" key="1">
    <source>
        <dbReference type="Pfam" id="PF14534"/>
    </source>
</evidence>
<dbReference type="InterPro" id="IPR032710">
    <property type="entry name" value="NTF2-like_dom_sf"/>
</dbReference>
<dbReference type="Gene3D" id="3.10.450.50">
    <property type="match status" value="1"/>
</dbReference>
<dbReference type="RefSeq" id="WP_058528844.1">
    <property type="nucleotide sequence ID" value="NZ_CAAAHZ010000002.1"/>
</dbReference>
<dbReference type="InterPro" id="IPR027843">
    <property type="entry name" value="DUF4440"/>
</dbReference>
<dbReference type="SUPFAM" id="SSF54427">
    <property type="entry name" value="NTF2-like"/>
    <property type="match status" value="1"/>
</dbReference>
<dbReference type="OrthoDB" id="121974at2"/>
<protein>
    <recommendedName>
        <fullName evidence="1">DUF4440 domain-containing protein</fullName>
    </recommendedName>
</protein>
<sequence>MTKNTDNLFAKIIKQEKQLIAKKESVEQLSPLIDDEFIEIAQTGKAFDKREVIRWLEQESHSERTGLQFKARLISDQVILLTYISSSKVEGGNCKLALRSSLWREKEGYWRMVFHQETPID</sequence>
<dbReference type="EMBL" id="LNYK01000014">
    <property type="protein sequence ID" value="KTD21677.1"/>
    <property type="molecule type" value="Genomic_DNA"/>
</dbReference>
<dbReference type="PATRIC" id="fig|45068.5.peg.902"/>
<dbReference type="AlphaFoldDB" id="A0A0W0VP04"/>
<organism evidence="2 3">
    <name type="scientific">Legionella londiniensis</name>
    <dbReference type="NCBI Taxonomy" id="45068"/>
    <lineage>
        <taxon>Bacteria</taxon>
        <taxon>Pseudomonadati</taxon>
        <taxon>Pseudomonadota</taxon>
        <taxon>Gammaproteobacteria</taxon>
        <taxon>Legionellales</taxon>
        <taxon>Legionellaceae</taxon>
        <taxon>Legionella</taxon>
    </lineage>
</organism>
<accession>A0A0W0VP04</accession>
<comment type="caution">
    <text evidence="2">The sequence shown here is derived from an EMBL/GenBank/DDBJ whole genome shotgun (WGS) entry which is preliminary data.</text>
</comment>